<proteinExistence type="predicted"/>
<reference evidence="2 3" key="1">
    <citation type="submission" date="2020-07" db="EMBL/GenBank/DDBJ databases">
        <title>Streptomyces isolated from Indian soil.</title>
        <authorList>
            <person name="Mandal S."/>
            <person name="Maiti P.K."/>
        </authorList>
    </citation>
    <scope>NUCLEOTIDE SEQUENCE [LARGE SCALE GENOMIC DNA]</scope>
    <source>
        <strain evidence="2 3">PSKA28</strain>
    </source>
</reference>
<feature type="region of interest" description="Disordered" evidence="1">
    <location>
        <begin position="60"/>
        <end position="82"/>
    </location>
</feature>
<accession>A0A7W0DVI5</accession>
<dbReference type="EMBL" id="JACEHE010000070">
    <property type="protein sequence ID" value="MBA2952017.1"/>
    <property type="molecule type" value="Genomic_DNA"/>
</dbReference>
<evidence type="ECO:0000313" key="2">
    <source>
        <dbReference type="EMBL" id="MBA2952017.1"/>
    </source>
</evidence>
<evidence type="ECO:0000256" key="1">
    <source>
        <dbReference type="SAM" id="MobiDB-lite"/>
    </source>
</evidence>
<evidence type="ECO:0000313" key="3">
    <source>
        <dbReference type="Proteomes" id="UP000545761"/>
    </source>
</evidence>
<sequence>MTAVALTGRAAAVEAAHPLVGLGSLCRSDLDEVLQRRKFSPASREAAAADAALVRERFDNAGPPNWEHDHLDRIGQAAVNNN</sequence>
<dbReference type="AlphaFoldDB" id="A0A7W0DVI5"/>
<comment type="caution">
    <text evidence="2">The sequence shown here is derived from an EMBL/GenBank/DDBJ whole genome shotgun (WGS) entry which is preliminary data.</text>
</comment>
<protein>
    <submittedName>
        <fullName evidence="2">Uncharacterized protein</fullName>
    </submittedName>
</protein>
<name>A0A7W0DVI5_9ACTN</name>
<gene>
    <name evidence="2" type="ORF">H1D24_41310</name>
</gene>
<organism evidence="2 3">
    <name type="scientific">Streptomyces himalayensis subsp. himalayensis</name>
    <dbReference type="NCBI Taxonomy" id="2756131"/>
    <lineage>
        <taxon>Bacteria</taxon>
        <taxon>Bacillati</taxon>
        <taxon>Actinomycetota</taxon>
        <taxon>Actinomycetes</taxon>
        <taxon>Kitasatosporales</taxon>
        <taxon>Streptomycetaceae</taxon>
        <taxon>Streptomyces</taxon>
        <taxon>Streptomyces himalayensis</taxon>
    </lineage>
</organism>
<dbReference type="Proteomes" id="UP000545761">
    <property type="component" value="Unassembled WGS sequence"/>
</dbReference>
<dbReference type="RefSeq" id="WP_181662922.1">
    <property type="nucleotide sequence ID" value="NZ_JACEHE010000070.1"/>
</dbReference>